<proteinExistence type="predicted"/>
<dbReference type="Proteomes" id="UP000018888">
    <property type="component" value="Unassembled WGS sequence"/>
</dbReference>
<organism evidence="1 2">
    <name type="scientific">Rhizophagus irregularis (strain DAOM 181602 / DAOM 197198 / MUCL 43194)</name>
    <name type="common">Arbuscular mycorrhizal fungus</name>
    <name type="synonym">Glomus intraradices</name>
    <dbReference type="NCBI Taxonomy" id="747089"/>
    <lineage>
        <taxon>Eukaryota</taxon>
        <taxon>Fungi</taxon>
        <taxon>Fungi incertae sedis</taxon>
        <taxon>Mucoromycota</taxon>
        <taxon>Glomeromycotina</taxon>
        <taxon>Glomeromycetes</taxon>
        <taxon>Glomerales</taxon>
        <taxon>Glomeraceae</taxon>
        <taxon>Rhizophagus</taxon>
    </lineage>
</organism>
<name>A0A2P4QNU0_RHIID</name>
<accession>A0A2P4QNU0</accession>
<protein>
    <submittedName>
        <fullName evidence="1">Uncharacterized protein</fullName>
    </submittedName>
</protein>
<keyword evidence="2" id="KW-1185">Reference proteome</keyword>
<dbReference type="AlphaFoldDB" id="A0A2P4QNU0"/>
<sequence>MELNINTLETQKIVKNWLNISENDKVETVFEPRIFELNETDISDFDEFESEIKENKNNDYEISDSLEKLGVCSYHFNHDQNKLHDSKIKQISSTADKCNPVCNPAFKDIKNSRYICSKCYKLEGSHFHVKPGKEKISVTCFDQKYHDQDVKKIIDIIACWLFYIKNNKDEEYQNKVLEIFLPLYFQCLNENYLNKINTNNSNTTQPIATFHYSLILSKLPTFFIVHTLTRLNQIPIYPNKKELEEEDFERLGEIAGNKLWQ</sequence>
<dbReference type="EMBL" id="AUPC02000026">
    <property type="protein sequence ID" value="POG79294.1"/>
    <property type="molecule type" value="Genomic_DNA"/>
</dbReference>
<comment type="caution">
    <text evidence="1">The sequence shown here is derived from an EMBL/GenBank/DDBJ whole genome shotgun (WGS) entry which is preliminary data.</text>
</comment>
<evidence type="ECO:0000313" key="1">
    <source>
        <dbReference type="EMBL" id="POG79294.1"/>
    </source>
</evidence>
<evidence type="ECO:0000313" key="2">
    <source>
        <dbReference type="Proteomes" id="UP000018888"/>
    </source>
</evidence>
<dbReference type="VEuPathDB" id="FungiDB:RhiirFUN_009408"/>
<reference evidence="1 2" key="2">
    <citation type="journal article" date="2018" name="New Phytol.">
        <title>High intraspecific genome diversity in the model arbuscular mycorrhizal symbiont Rhizophagus irregularis.</title>
        <authorList>
            <person name="Chen E.C.H."/>
            <person name="Morin E."/>
            <person name="Beaudet D."/>
            <person name="Noel J."/>
            <person name="Yildirir G."/>
            <person name="Ndikumana S."/>
            <person name="Charron P."/>
            <person name="St-Onge C."/>
            <person name="Giorgi J."/>
            <person name="Kruger M."/>
            <person name="Marton T."/>
            <person name="Ropars J."/>
            <person name="Grigoriev I.V."/>
            <person name="Hainaut M."/>
            <person name="Henrissat B."/>
            <person name="Roux C."/>
            <person name="Martin F."/>
            <person name="Corradi N."/>
        </authorList>
    </citation>
    <scope>NUCLEOTIDE SEQUENCE [LARGE SCALE GENOMIC DNA]</scope>
    <source>
        <strain evidence="1 2">DAOM 197198</strain>
    </source>
</reference>
<gene>
    <name evidence="1" type="ORF">GLOIN_2v1765816</name>
</gene>
<reference evidence="1 2" key="1">
    <citation type="journal article" date="2013" name="Proc. Natl. Acad. Sci. U.S.A.">
        <title>Genome of an arbuscular mycorrhizal fungus provides insight into the oldest plant symbiosis.</title>
        <authorList>
            <person name="Tisserant E."/>
            <person name="Malbreil M."/>
            <person name="Kuo A."/>
            <person name="Kohler A."/>
            <person name="Symeonidi A."/>
            <person name="Balestrini R."/>
            <person name="Charron P."/>
            <person name="Duensing N."/>
            <person name="Frei Dit Frey N."/>
            <person name="Gianinazzi-Pearson V."/>
            <person name="Gilbert L.B."/>
            <person name="Handa Y."/>
            <person name="Herr J.R."/>
            <person name="Hijri M."/>
            <person name="Koul R."/>
            <person name="Kawaguchi M."/>
            <person name="Krajinski F."/>
            <person name="Lammers P.J."/>
            <person name="Masclaux F.G."/>
            <person name="Murat C."/>
            <person name="Morin E."/>
            <person name="Ndikumana S."/>
            <person name="Pagni M."/>
            <person name="Petitpierre D."/>
            <person name="Requena N."/>
            <person name="Rosikiewicz P."/>
            <person name="Riley R."/>
            <person name="Saito K."/>
            <person name="San Clemente H."/>
            <person name="Shapiro H."/>
            <person name="van Tuinen D."/>
            <person name="Becard G."/>
            <person name="Bonfante P."/>
            <person name="Paszkowski U."/>
            <person name="Shachar-Hill Y.Y."/>
            <person name="Tuskan G.A."/>
            <person name="Young P.W."/>
            <person name="Sanders I.R."/>
            <person name="Henrissat B."/>
            <person name="Rensing S.A."/>
            <person name="Grigoriev I.V."/>
            <person name="Corradi N."/>
            <person name="Roux C."/>
            <person name="Martin F."/>
        </authorList>
    </citation>
    <scope>NUCLEOTIDE SEQUENCE [LARGE SCALE GENOMIC DNA]</scope>
    <source>
        <strain evidence="1 2">DAOM 197198</strain>
    </source>
</reference>